<dbReference type="AlphaFoldDB" id="A0A1C4DF09"/>
<accession>A0A1C4DF09</accession>
<evidence type="ECO:0000313" key="2">
    <source>
        <dbReference type="Proteomes" id="UP000196052"/>
    </source>
</evidence>
<evidence type="ECO:0000313" key="1">
    <source>
        <dbReference type="EMBL" id="SCC29965.1"/>
    </source>
</evidence>
<gene>
    <name evidence="1" type="ORF">BC05F1_02619</name>
</gene>
<name>A0A1C4DF09_9BACI</name>
<proteinExistence type="predicted"/>
<dbReference type="InterPro" id="IPR009061">
    <property type="entry name" value="DNA-bd_dom_put_sf"/>
</dbReference>
<sequence length="66" mass="7705">MDIDTIQARLKKVNQIQTLKNRGFNISTIKEIVESDNIEIIKSQFENRSAQIKDKMNDLQKQLCLL</sequence>
<reference evidence="2" key="1">
    <citation type="submission" date="2016-08" db="EMBL/GenBank/DDBJ databases">
        <authorList>
            <person name="Loux V."/>
            <person name="Rue O."/>
        </authorList>
    </citation>
    <scope>NUCLEOTIDE SEQUENCE [LARGE SCALE GENOMIC DNA]</scope>
    <source>
        <strain evidence="2">INRA Bc05-F1</strain>
    </source>
</reference>
<dbReference type="Gene3D" id="1.10.1660.10">
    <property type="match status" value="1"/>
</dbReference>
<dbReference type="SUPFAM" id="SSF46955">
    <property type="entry name" value="Putative DNA-binding domain"/>
    <property type="match status" value="1"/>
</dbReference>
<dbReference type="EMBL" id="FMBE01000013">
    <property type="protein sequence ID" value="SCC29965.1"/>
    <property type="molecule type" value="Genomic_DNA"/>
</dbReference>
<organism evidence="1 2">
    <name type="scientific">Bacillus wiedmannii</name>
    <dbReference type="NCBI Taxonomy" id="1890302"/>
    <lineage>
        <taxon>Bacteria</taxon>
        <taxon>Bacillati</taxon>
        <taxon>Bacillota</taxon>
        <taxon>Bacilli</taxon>
        <taxon>Bacillales</taxon>
        <taxon>Bacillaceae</taxon>
        <taxon>Bacillus</taxon>
        <taxon>Bacillus cereus group</taxon>
    </lineage>
</organism>
<protein>
    <submittedName>
        <fullName evidence="1">Uncharacterized protein</fullName>
    </submittedName>
</protein>
<dbReference type="Proteomes" id="UP000196052">
    <property type="component" value="Unassembled WGS sequence"/>
</dbReference>